<accession>A0A8H4LUW7</accession>
<evidence type="ECO:0000313" key="8">
    <source>
        <dbReference type="EMBL" id="KAF4505903.1"/>
    </source>
</evidence>
<evidence type="ECO:0000256" key="5">
    <source>
        <dbReference type="ARBA" id="ARBA00023274"/>
    </source>
</evidence>
<feature type="region of interest" description="Disordered" evidence="7">
    <location>
        <begin position="224"/>
        <end position="252"/>
    </location>
</feature>
<comment type="subcellular location">
    <subcellularLocation>
        <location evidence="1 6">Mitochondrion</location>
    </subcellularLocation>
</comment>
<comment type="similarity">
    <text evidence="2">Belongs to the mitochondrion-specific ribosomal protein mS23 family.</text>
</comment>
<evidence type="ECO:0000256" key="4">
    <source>
        <dbReference type="ARBA" id="ARBA00023128"/>
    </source>
</evidence>
<dbReference type="InterPro" id="IPR059242">
    <property type="entry name" value="mS23_dom"/>
</dbReference>
<keyword evidence="4 6" id="KW-0496">Mitochondrion</keyword>
<dbReference type="InterPro" id="IPR016939">
    <property type="entry name" value="Ribosomal_mS23_fun"/>
</dbReference>
<comment type="subunit">
    <text evidence="6">Component of the mitochondrial small ribosomal subunit.</text>
</comment>
<sequence length="252" mass="29482">MGRQIRPAGVFDATALRLKSTIFPKHSNVEPPWFRVMNSIPPAESVVRTITPRHHEPDPRATKPKDLYRPQNIRYLEDSLRATFFKDHPWELARPRVILELDGKDYQYCDWSKGLRQPEMPLSGECVVQRQLWLMQNEKLSKRKAYDLVRWEFYRLRQAEEIESRVALEEARYTGAYFGKSKLNVGMMLEDREYENWKIWAGKQTEKLAARASSDIETYDVEEVGDEFEETDLGPAPSETELQHGGKPNLRI</sequence>
<evidence type="ECO:0000256" key="7">
    <source>
        <dbReference type="SAM" id="MobiDB-lite"/>
    </source>
</evidence>
<proteinExistence type="inferred from homology"/>
<organism evidence="8 9">
    <name type="scientific">Ophiocordyceps sinensis</name>
    <dbReference type="NCBI Taxonomy" id="72228"/>
    <lineage>
        <taxon>Eukaryota</taxon>
        <taxon>Fungi</taxon>
        <taxon>Dikarya</taxon>
        <taxon>Ascomycota</taxon>
        <taxon>Pezizomycotina</taxon>
        <taxon>Sordariomycetes</taxon>
        <taxon>Hypocreomycetidae</taxon>
        <taxon>Hypocreales</taxon>
        <taxon>Ophiocordycipitaceae</taxon>
        <taxon>Ophiocordyceps</taxon>
    </lineage>
</organism>
<evidence type="ECO:0000256" key="6">
    <source>
        <dbReference type="PIRNR" id="PIRNR029764"/>
    </source>
</evidence>
<dbReference type="PANTHER" id="PTHR37799:SF1">
    <property type="entry name" value="SMALL RIBOSOMAL SUBUNIT PROTEIN MS23"/>
    <property type="match status" value="1"/>
</dbReference>
<protein>
    <recommendedName>
        <fullName evidence="6">37S ribosomal protein S25, mitochondrial</fullName>
    </recommendedName>
</protein>
<evidence type="ECO:0000256" key="3">
    <source>
        <dbReference type="ARBA" id="ARBA00022980"/>
    </source>
</evidence>
<dbReference type="PIRSF" id="PIRSF029764">
    <property type="entry name" value="RSM25"/>
    <property type="match status" value="1"/>
</dbReference>
<evidence type="ECO:0000256" key="2">
    <source>
        <dbReference type="ARBA" id="ARBA00009864"/>
    </source>
</evidence>
<comment type="caution">
    <text evidence="8">The sequence shown here is derived from an EMBL/GenBank/DDBJ whole genome shotgun (WGS) entry which is preliminary data.</text>
</comment>
<evidence type="ECO:0000313" key="9">
    <source>
        <dbReference type="Proteomes" id="UP000557566"/>
    </source>
</evidence>
<dbReference type="AlphaFoldDB" id="A0A8H4LUW7"/>
<dbReference type="CDD" id="cd23701">
    <property type="entry name" value="At1g26750"/>
    <property type="match status" value="1"/>
</dbReference>
<keyword evidence="5 6" id="KW-0687">Ribonucleoprotein</keyword>
<dbReference type="Pfam" id="PF13741">
    <property type="entry name" value="MRP-S25"/>
    <property type="match status" value="1"/>
</dbReference>
<evidence type="ECO:0000256" key="1">
    <source>
        <dbReference type="ARBA" id="ARBA00004173"/>
    </source>
</evidence>
<dbReference type="PANTHER" id="PTHR37799">
    <property type="entry name" value="37S RIBOSOMAL PROTEIN S25, MITOCHONDRIAL"/>
    <property type="match status" value="1"/>
</dbReference>
<dbReference type="Proteomes" id="UP000557566">
    <property type="component" value="Unassembled WGS sequence"/>
</dbReference>
<reference evidence="8 9" key="1">
    <citation type="journal article" date="2020" name="Genome Biol. Evol.">
        <title>A new high-quality draft genome assembly of the Chinese cordyceps Ophiocordyceps sinensis.</title>
        <authorList>
            <person name="Shu R."/>
            <person name="Zhang J."/>
            <person name="Meng Q."/>
            <person name="Zhang H."/>
            <person name="Zhou G."/>
            <person name="Li M."/>
            <person name="Wu P."/>
            <person name="Zhao Y."/>
            <person name="Chen C."/>
            <person name="Qin Q."/>
        </authorList>
    </citation>
    <scope>NUCLEOTIDE SEQUENCE [LARGE SCALE GENOMIC DNA]</scope>
    <source>
        <strain evidence="8 9">IOZ07</strain>
    </source>
</reference>
<gene>
    <name evidence="8" type="ORF">G6O67_007804</name>
</gene>
<keyword evidence="9" id="KW-1185">Reference proteome</keyword>
<dbReference type="GO" id="GO:0003735">
    <property type="term" value="F:structural constituent of ribosome"/>
    <property type="evidence" value="ECO:0007669"/>
    <property type="project" value="UniProtKB-UniRule"/>
</dbReference>
<keyword evidence="3 6" id="KW-0689">Ribosomal protein</keyword>
<dbReference type="OrthoDB" id="5542239at2759"/>
<name>A0A8H4LUW7_9HYPO</name>
<dbReference type="EMBL" id="JAAVMX010000008">
    <property type="protein sequence ID" value="KAF4505903.1"/>
    <property type="molecule type" value="Genomic_DNA"/>
</dbReference>
<dbReference type="GO" id="GO:0005763">
    <property type="term" value="C:mitochondrial small ribosomal subunit"/>
    <property type="evidence" value="ECO:0007669"/>
    <property type="project" value="UniProtKB-UniRule"/>
</dbReference>